<dbReference type="RefSeq" id="XP_020083478.1">
    <property type="nucleotide sequence ID" value="XM_020227889.1"/>
</dbReference>
<sequence>MLHLFPISMLASMDMEPEPEEEDLNLDLSLQPSSPPEPAGVFSCNYCTRKFYSSQALGGHQNAHKLERSITKRRRESAAAAAAAVRPHAGASSGAVGGNSRDAQVESARVASTERQKGEKSYNVGRFETGMKKSNEELAGEIDLSLKL</sequence>
<feature type="region of interest" description="Disordered" evidence="7">
    <location>
        <begin position="72"/>
        <end position="130"/>
    </location>
</feature>
<evidence type="ECO:0000256" key="5">
    <source>
        <dbReference type="ARBA" id="ARBA00023242"/>
    </source>
</evidence>
<evidence type="ECO:0000256" key="7">
    <source>
        <dbReference type="SAM" id="MobiDB-lite"/>
    </source>
</evidence>
<dbReference type="GeneID" id="109706874"/>
<evidence type="ECO:0000256" key="3">
    <source>
        <dbReference type="ARBA" id="ARBA00022771"/>
    </source>
</evidence>
<dbReference type="InterPro" id="IPR036236">
    <property type="entry name" value="Znf_C2H2_sf"/>
</dbReference>
<name>A0A6P5EQB8_ANACO</name>
<protein>
    <submittedName>
        <fullName evidence="10">Zinc finger protein 2-like</fullName>
    </submittedName>
</protein>
<dbReference type="GO" id="GO:0008270">
    <property type="term" value="F:zinc ion binding"/>
    <property type="evidence" value="ECO:0007669"/>
    <property type="project" value="UniProtKB-KW"/>
</dbReference>
<gene>
    <name evidence="10" type="primary">LOC109706874</name>
</gene>
<feature type="compositionally biased region" description="Low complexity" evidence="7">
    <location>
        <begin position="78"/>
        <end position="100"/>
    </location>
</feature>
<accession>A0A6P5EQB8</accession>
<evidence type="ECO:0000256" key="1">
    <source>
        <dbReference type="ARBA" id="ARBA00004123"/>
    </source>
</evidence>
<keyword evidence="5" id="KW-0539">Nucleus</keyword>
<dbReference type="AlphaFoldDB" id="A0A6P5EQB8"/>
<proteinExistence type="predicted"/>
<dbReference type="PROSITE" id="PS50157">
    <property type="entry name" value="ZINC_FINGER_C2H2_2"/>
    <property type="match status" value="1"/>
</dbReference>
<dbReference type="Gene3D" id="3.30.160.60">
    <property type="entry name" value="Classic Zinc Finger"/>
    <property type="match status" value="1"/>
</dbReference>
<keyword evidence="4" id="KW-0862">Zinc</keyword>
<dbReference type="InterPro" id="IPR013087">
    <property type="entry name" value="Znf_C2H2_type"/>
</dbReference>
<keyword evidence="2" id="KW-0479">Metal-binding</keyword>
<feature type="compositionally biased region" description="Acidic residues" evidence="7">
    <location>
        <begin position="15"/>
        <end position="25"/>
    </location>
</feature>
<evidence type="ECO:0000313" key="9">
    <source>
        <dbReference type="Proteomes" id="UP000515123"/>
    </source>
</evidence>
<keyword evidence="9" id="KW-1185">Reference proteome</keyword>
<dbReference type="InterPro" id="IPR044246">
    <property type="entry name" value="ZFP3-like"/>
</dbReference>
<evidence type="ECO:0000259" key="8">
    <source>
        <dbReference type="PROSITE" id="PS50157"/>
    </source>
</evidence>
<evidence type="ECO:0000256" key="4">
    <source>
        <dbReference type="ARBA" id="ARBA00022833"/>
    </source>
</evidence>
<dbReference type="PROSITE" id="PS00028">
    <property type="entry name" value="ZINC_FINGER_C2H2_1"/>
    <property type="match status" value="1"/>
</dbReference>
<dbReference type="GO" id="GO:0009788">
    <property type="term" value="P:negative regulation of abscisic acid-activated signaling pathway"/>
    <property type="evidence" value="ECO:0007669"/>
    <property type="project" value="InterPro"/>
</dbReference>
<dbReference type="Proteomes" id="UP000515123">
    <property type="component" value="Linkage group 2"/>
</dbReference>
<dbReference type="OrthoDB" id="632497at2759"/>
<organism evidence="9 10">
    <name type="scientific">Ananas comosus</name>
    <name type="common">Pineapple</name>
    <name type="synonym">Ananas ananas</name>
    <dbReference type="NCBI Taxonomy" id="4615"/>
    <lineage>
        <taxon>Eukaryota</taxon>
        <taxon>Viridiplantae</taxon>
        <taxon>Streptophyta</taxon>
        <taxon>Embryophyta</taxon>
        <taxon>Tracheophyta</taxon>
        <taxon>Spermatophyta</taxon>
        <taxon>Magnoliopsida</taxon>
        <taxon>Liliopsida</taxon>
        <taxon>Poales</taxon>
        <taxon>Bromeliaceae</taxon>
        <taxon>Bromelioideae</taxon>
        <taxon>Ananas</taxon>
    </lineage>
</organism>
<evidence type="ECO:0000256" key="6">
    <source>
        <dbReference type="PROSITE-ProRule" id="PRU00042"/>
    </source>
</evidence>
<dbReference type="SUPFAM" id="SSF57667">
    <property type="entry name" value="beta-beta-alpha zinc fingers"/>
    <property type="match status" value="1"/>
</dbReference>
<evidence type="ECO:0000313" key="10">
    <source>
        <dbReference type="RefSeq" id="XP_020083478.1"/>
    </source>
</evidence>
<feature type="region of interest" description="Disordered" evidence="7">
    <location>
        <begin position="14"/>
        <end position="38"/>
    </location>
</feature>
<reference evidence="10" key="2">
    <citation type="submission" date="2025-08" db="UniProtKB">
        <authorList>
            <consortium name="RefSeq"/>
        </authorList>
    </citation>
    <scope>IDENTIFICATION</scope>
    <source>
        <tissue evidence="10">Leaf</tissue>
    </source>
</reference>
<reference evidence="9" key="1">
    <citation type="journal article" date="2015" name="Nat. Genet.">
        <title>The pineapple genome and the evolution of CAM photosynthesis.</title>
        <authorList>
            <person name="Ming R."/>
            <person name="VanBuren R."/>
            <person name="Wai C.M."/>
            <person name="Tang H."/>
            <person name="Schatz M.C."/>
            <person name="Bowers J.E."/>
            <person name="Lyons E."/>
            <person name="Wang M.L."/>
            <person name="Chen J."/>
            <person name="Biggers E."/>
            <person name="Zhang J."/>
            <person name="Huang L."/>
            <person name="Zhang L."/>
            <person name="Miao W."/>
            <person name="Zhang J."/>
            <person name="Ye Z."/>
            <person name="Miao C."/>
            <person name="Lin Z."/>
            <person name="Wang H."/>
            <person name="Zhou H."/>
            <person name="Yim W.C."/>
            <person name="Priest H.D."/>
            <person name="Zheng C."/>
            <person name="Woodhouse M."/>
            <person name="Edger P.P."/>
            <person name="Guyot R."/>
            <person name="Guo H.B."/>
            <person name="Guo H."/>
            <person name="Zheng G."/>
            <person name="Singh R."/>
            <person name="Sharma A."/>
            <person name="Min X."/>
            <person name="Zheng Y."/>
            <person name="Lee H."/>
            <person name="Gurtowski J."/>
            <person name="Sedlazeck F.J."/>
            <person name="Harkess A."/>
            <person name="McKain M.R."/>
            <person name="Liao Z."/>
            <person name="Fang J."/>
            <person name="Liu J."/>
            <person name="Zhang X."/>
            <person name="Zhang Q."/>
            <person name="Hu W."/>
            <person name="Qin Y."/>
            <person name="Wang K."/>
            <person name="Chen L.Y."/>
            <person name="Shirley N."/>
            <person name="Lin Y.R."/>
            <person name="Liu L.Y."/>
            <person name="Hernandez A.G."/>
            <person name="Wright C.L."/>
            <person name="Bulone V."/>
            <person name="Tuskan G.A."/>
            <person name="Heath K."/>
            <person name="Zee F."/>
            <person name="Moore P.H."/>
            <person name="Sunkar R."/>
            <person name="Leebens-Mack J.H."/>
            <person name="Mockler T."/>
            <person name="Bennetzen J.L."/>
            <person name="Freeling M."/>
            <person name="Sankoff D."/>
            <person name="Paterson A.H."/>
            <person name="Zhu X."/>
            <person name="Yang X."/>
            <person name="Smith J.A."/>
            <person name="Cushman J.C."/>
            <person name="Paull R.E."/>
            <person name="Yu Q."/>
        </authorList>
    </citation>
    <scope>NUCLEOTIDE SEQUENCE [LARGE SCALE GENOMIC DNA]</scope>
    <source>
        <strain evidence="9">cv. F153</strain>
    </source>
</reference>
<keyword evidence="3 6" id="KW-0863">Zinc-finger</keyword>
<evidence type="ECO:0000256" key="2">
    <source>
        <dbReference type="ARBA" id="ARBA00022723"/>
    </source>
</evidence>
<dbReference type="PANTHER" id="PTHR47287:SF15">
    <property type="entry name" value="ZINC FINGER PROTEIN 3-LIKE"/>
    <property type="match status" value="1"/>
</dbReference>
<dbReference type="PANTHER" id="PTHR47287">
    <property type="entry name" value="C2H2 AND C2HC ZINC FINGERS SUPERFAMILY PROTEIN"/>
    <property type="match status" value="1"/>
</dbReference>
<comment type="subcellular location">
    <subcellularLocation>
        <location evidence="1">Nucleus</location>
    </subcellularLocation>
</comment>
<feature type="domain" description="C2H2-type" evidence="8">
    <location>
        <begin position="42"/>
        <end position="69"/>
    </location>
</feature>
<dbReference type="GO" id="GO:0005634">
    <property type="term" value="C:nucleus"/>
    <property type="evidence" value="ECO:0007669"/>
    <property type="project" value="UniProtKB-SubCell"/>
</dbReference>